<evidence type="ECO:0000259" key="4">
    <source>
        <dbReference type="PROSITE" id="PS01124"/>
    </source>
</evidence>
<sequence>MNFYFANQLKESILNLTDFNCASSQELLKKNNRYKIIWAKDKGAILTVDGYTIELKKDQVIFCTPLNVIEIALGQKGIMSIVFNREFYCIRDHDEEVSCNGFLFFGSSEPPVITLSGREQKSYRALYHLFEEEFEVQDHIQGEMLMVLLKRLLILSTRLIRQRNKTLELANDKADIIRHYNILVEKHFREKHLVSDYAFMLNKTPKNLSNLFAKYSEKTALAIINERILLEAKRLLLFSSKTSSEIAYELGYKEPGHFTKFFKKQSGFTPIEFKKNKHNYHA</sequence>
<accession>A0A6P0UH66</accession>
<dbReference type="PANTHER" id="PTHR43280:SF32">
    <property type="entry name" value="TRANSCRIPTIONAL REGULATORY PROTEIN"/>
    <property type="match status" value="1"/>
</dbReference>
<proteinExistence type="predicted"/>
<dbReference type="GO" id="GO:0003700">
    <property type="term" value="F:DNA-binding transcription factor activity"/>
    <property type="evidence" value="ECO:0007669"/>
    <property type="project" value="InterPro"/>
</dbReference>
<evidence type="ECO:0000256" key="2">
    <source>
        <dbReference type="ARBA" id="ARBA00023125"/>
    </source>
</evidence>
<keyword evidence="6" id="KW-1185">Reference proteome</keyword>
<dbReference type="PANTHER" id="PTHR43280">
    <property type="entry name" value="ARAC-FAMILY TRANSCRIPTIONAL REGULATOR"/>
    <property type="match status" value="1"/>
</dbReference>
<dbReference type="Pfam" id="PF12833">
    <property type="entry name" value="HTH_18"/>
    <property type="match status" value="1"/>
</dbReference>
<feature type="domain" description="HTH araC/xylS-type" evidence="4">
    <location>
        <begin position="178"/>
        <end position="276"/>
    </location>
</feature>
<name>A0A6P0UH66_9FLAO</name>
<evidence type="ECO:0000256" key="1">
    <source>
        <dbReference type="ARBA" id="ARBA00023015"/>
    </source>
</evidence>
<evidence type="ECO:0000313" key="5">
    <source>
        <dbReference type="EMBL" id="NER12605.1"/>
    </source>
</evidence>
<dbReference type="InterPro" id="IPR018060">
    <property type="entry name" value="HTH_AraC"/>
</dbReference>
<reference evidence="5 6" key="1">
    <citation type="submission" date="2020-01" db="EMBL/GenBank/DDBJ databases">
        <title>Leptobacterium flavescens.</title>
        <authorList>
            <person name="Wang G."/>
        </authorList>
    </citation>
    <scope>NUCLEOTIDE SEQUENCE [LARGE SCALE GENOMIC DNA]</scope>
    <source>
        <strain evidence="5 6">KCTC 22160</strain>
    </source>
</reference>
<dbReference type="SUPFAM" id="SSF46689">
    <property type="entry name" value="Homeodomain-like"/>
    <property type="match status" value="1"/>
</dbReference>
<keyword evidence="1" id="KW-0805">Transcription regulation</keyword>
<dbReference type="RefSeq" id="WP_163605619.1">
    <property type="nucleotide sequence ID" value="NZ_JAABOO010000001.1"/>
</dbReference>
<keyword evidence="2" id="KW-0238">DNA-binding</keyword>
<dbReference type="SMART" id="SM00342">
    <property type="entry name" value="HTH_ARAC"/>
    <property type="match status" value="1"/>
</dbReference>
<comment type="caution">
    <text evidence="5">The sequence shown here is derived from an EMBL/GenBank/DDBJ whole genome shotgun (WGS) entry which is preliminary data.</text>
</comment>
<gene>
    <name evidence="5" type="ORF">GWK08_04075</name>
</gene>
<dbReference type="PROSITE" id="PS01124">
    <property type="entry name" value="HTH_ARAC_FAMILY_2"/>
    <property type="match status" value="1"/>
</dbReference>
<dbReference type="Proteomes" id="UP000468581">
    <property type="component" value="Unassembled WGS sequence"/>
</dbReference>
<evidence type="ECO:0000256" key="3">
    <source>
        <dbReference type="ARBA" id="ARBA00023163"/>
    </source>
</evidence>
<dbReference type="EMBL" id="JAABOO010000001">
    <property type="protein sequence ID" value="NER12605.1"/>
    <property type="molecule type" value="Genomic_DNA"/>
</dbReference>
<dbReference type="InterPro" id="IPR009057">
    <property type="entry name" value="Homeodomain-like_sf"/>
</dbReference>
<dbReference type="Gene3D" id="1.10.10.60">
    <property type="entry name" value="Homeodomain-like"/>
    <property type="match status" value="1"/>
</dbReference>
<evidence type="ECO:0000313" key="6">
    <source>
        <dbReference type="Proteomes" id="UP000468581"/>
    </source>
</evidence>
<dbReference type="AlphaFoldDB" id="A0A6P0UH66"/>
<organism evidence="5 6">
    <name type="scientific">Leptobacterium flavescens</name>
    <dbReference type="NCBI Taxonomy" id="472055"/>
    <lineage>
        <taxon>Bacteria</taxon>
        <taxon>Pseudomonadati</taxon>
        <taxon>Bacteroidota</taxon>
        <taxon>Flavobacteriia</taxon>
        <taxon>Flavobacteriales</taxon>
        <taxon>Flavobacteriaceae</taxon>
        <taxon>Leptobacterium</taxon>
    </lineage>
</organism>
<keyword evidence="3" id="KW-0804">Transcription</keyword>
<dbReference type="GO" id="GO:0043565">
    <property type="term" value="F:sequence-specific DNA binding"/>
    <property type="evidence" value="ECO:0007669"/>
    <property type="project" value="InterPro"/>
</dbReference>
<protein>
    <submittedName>
        <fullName evidence="5">Helix-turn-helix domain-containing protein</fullName>
    </submittedName>
</protein>